<organism evidence="1 2">
    <name type="scientific">Candidatus Mcinerneyibacterium aminivorans</name>
    <dbReference type="NCBI Taxonomy" id="2703815"/>
    <lineage>
        <taxon>Bacteria</taxon>
        <taxon>Candidatus Macinerneyibacteriota</taxon>
        <taxon>Candidatus Mcinerneyibacteria</taxon>
        <taxon>Candidatus Mcinerneyibacteriales</taxon>
        <taxon>Candidatus Mcinerneyibacteriaceae</taxon>
        <taxon>Candidatus Mcinerneyibacterium</taxon>
    </lineage>
</organism>
<comment type="caution">
    <text evidence="1">The sequence shown here is derived from an EMBL/GenBank/DDBJ whole genome shotgun (WGS) entry which is preliminary data.</text>
</comment>
<evidence type="ECO:0000313" key="1">
    <source>
        <dbReference type="EMBL" id="TYB30516.1"/>
    </source>
</evidence>
<accession>A0A5D0MBW3</accession>
<gene>
    <name evidence="1" type="ORF">FXF47_08825</name>
</gene>
<keyword evidence="2" id="KW-1185">Reference proteome</keyword>
<sequence length="64" mass="7444">MRELKENELRDIDGGAVRVDSDYYDYLVQSNSWELEGSEFQDGACIYYFENADGQVLLVNIMKK</sequence>
<dbReference type="EMBL" id="VSIX01000125">
    <property type="protein sequence ID" value="TYB30516.1"/>
    <property type="molecule type" value="Genomic_DNA"/>
</dbReference>
<reference evidence="1" key="1">
    <citation type="submission" date="2019-08" db="EMBL/GenBank/DDBJ databases">
        <title>Genomic characterization of a novel candidate phylum (ARYD3) from a high temperature, high salinity tertiary oil reservoir in north central Oklahoma, USA.</title>
        <authorList>
            <person name="Youssef N.H."/>
            <person name="Yadav A."/>
            <person name="Elshahed M.S."/>
        </authorList>
    </citation>
    <scope>NUCLEOTIDE SEQUENCE [LARGE SCALE GENOMIC DNA]</scope>
    <source>
        <strain evidence="1">ARYD3</strain>
    </source>
</reference>
<protein>
    <submittedName>
        <fullName evidence="1">Uncharacterized protein</fullName>
    </submittedName>
</protein>
<dbReference type="AlphaFoldDB" id="A0A5D0MBW3"/>
<evidence type="ECO:0000313" key="2">
    <source>
        <dbReference type="Proteomes" id="UP000324143"/>
    </source>
</evidence>
<proteinExistence type="predicted"/>
<dbReference type="Proteomes" id="UP000324143">
    <property type="component" value="Unassembled WGS sequence"/>
</dbReference>
<name>A0A5D0MBW3_9BACT</name>